<dbReference type="InterPro" id="IPR001647">
    <property type="entry name" value="HTH_TetR"/>
</dbReference>
<dbReference type="EMBL" id="LN824141">
    <property type="protein sequence ID" value="CEP77843.1"/>
    <property type="molecule type" value="Genomic_DNA"/>
</dbReference>
<dbReference type="PANTHER" id="PTHR43479">
    <property type="entry name" value="ACREF/ENVCD OPERON REPRESSOR-RELATED"/>
    <property type="match status" value="1"/>
</dbReference>
<evidence type="ECO:0000313" key="4">
    <source>
        <dbReference type="EMBL" id="CEP77843.1"/>
    </source>
</evidence>
<dbReference type="Gene3D" id="1.10.10.60">
    <property type="entry name" value="Homeodomain-like"/>
    <property type="match status" value="1"/>
</dbReference>
<proteinExistence type="predicted"/>
<dbReference type="InterPro" id="IPR023772">
    <property type="entry name" value="DNA-bd_HTH_TetR-type_CS"/>
</dbReference>
<keyword evidence="5" id="KW-1185">Reference proteome</keyword>
<feature type="DNA-binding region" description="H-T-H motif" evidence="2">
    <location>
        <begin position="34"/>
        <end position="53"/>
    </location>
</feature>
<gene>
    <name evidence="4" type="ORF">DTL3_0522</name>
</gene>
<evidence type="ECO:0000256" key="2">
    <source>
        <dbReference type="PROSITE-ProRule" id="PRU00335"/>
    </source>
</evidence>
<dbReference type="HOGENOM" id="CLU_069356_12_1_0"/>
<organism evidence="4 5">
    <name type="scientific">Defluviitoga tunisiensis</name>
    <dbReference type="NCBI Taxonomy" id="1006576"/>
    <lineage>
        <taxon>Bacteria</taxon>
        <taxon>Thermotogati</taxon>
        <taxon>Thermotogota</taxon>
        <taxon>Thermotogae</taxon>
        <taxon>Petrotogales</taxon>
        <taxon>Petrotogaceae</taxon>
        <taxon>Defluviitoga</taxon>
    </lineage>
</organism>
<dbReference type="PROSITE" id="PS50977">
    <property type="entry name" value="HTH_TETR_2"/>
    <property type="match status" value="1"/>
</dbReference>
<dbReference type="OrthoDB" id="9812484at2"/>
<dbReference type="SUPFAM" id="SSF46689">
    <property type="entry name" value="Homeodomain-like"/>
    <property type="match status" value="1"/>
</dbReference>
<dbReference type="Gene3D" id="1.10.357.10">
    <property type="entry name" value="Tetracycline Repressor, domain 2"/>
    <property type="match status" value="1"/>
</dbReference>
<protein>
    <submittedName>
        <fullName evidence="4">TetR family transcriptional regulator</fullName>
    </submittedName>
</protein>
<evidence type="ECO:0000259" key="3">
    <source>
        <dbReference type="PROSITE" id="PS50977"/>
    </source>
</evidence>
<dbReference type="InterPro" id="IPR036271">
    <property type="entry name" value="Tet_transcr_reg_TetR-rel_C_sf"/>
</dbReference>
<dbReference type="PRINTS" id="PR00455">
    <property type="entry name" value="HTHTETR"/>
</dbReference>
<dbReference type="AlphaFoldDB" id="A0A0C7NWV7"/>
<accession>A0A0C7NWV7</accession>
<sequence length="214" mass="24963">MKYNKIDNKKEKKKNLIMDAAEKLFIQKGYQNTTMTEIAKKSKLAKGTLYLYFSSKKDLYFTSVERALRTLKELIDEGINNCKNGFEKVVSMGKTYVNFSINYENYYRLILDYETQETKFDESDPNVKKAYEKSEEIFNLLVSSVTEGKNDGSIDKNLDTTKISIVLWAEITGLVQQVSLRRDLYKKWTALNPGQIFDYYIEVTQRMLSAQKSY</sequence>
<dbReference type="PROSITE" id="PS01081">
    <property type="entry name" value="HTH_TETR_1"/>
    <property type="match status" value="1"/>
</dbReference>
<dbReference type="STRING" id="1006576.DTL3_0522"/>
<dbReference type="Proteomes" id="UP000032809">
    <property type="component" value="Chromosome I"/>
</dbReference>
<reference evidence="5" key="1">
    <citation type="submission" date="2014-11" db="EMBL/GenBank/DDBJ databases">
        <authorList>
            <person name="Wibberg D."/>
        </authorList>
    </citation>
    <scope>NUCLEOTIDE SEQUENCE [LARGE SCALE GENOMIC DNA]</scope>
    <source>
        <strain evidence="5">L3</strain>
    </source>
</reference>
<dbReference type="GO" id="GO:0003677">
    <property type="term" value="F:DNA binding"/>
    <property type="evidence" value="ECO:0007669"/>
    <property type="project" value="UniProtKB-UniRule"/>
</dbReference>
<dbReference type="RefSeq" id="WP_045087398.1">
    <property type="nucleotide sequence ID" value="NZ_LN824141.1"/>
</dbReference>
<dbReference type="InterPro" id="IPR009057">
    <property type="entry name" value="Homeodomain-like_sf"/>
</dbReference>
<dbReference type="PATRIC" id="fig|1006576.9.peg.511"/>
<dbReference type="Pfam" id="PF00440">
    <property type="entry name" value="TetR_N"/>
    <property type="match status" value="1"/>
</dbReference>
<name>A0A0C7NWV7_DEFTU</name>
<dbReference type="PANTHER" id="PTHR43479:SF11">
    <property type="entry name" value="ACREF_ENVCD OPERON REPRESSOR-RELATED"/>
    <property type="match status" value="1"/>
</dbReference>
<evidence type="ECO:0000256" key="1">
    <source>
        <dbReference type="ARBA" id="ARBA00023125"/>
    </source>
</evidence>
<feature type="domain" description="HTH tetR-type" evidence="3">
    <location>
        <begin position="11"/>
        <end position="71"/>
    </location>
</feature>
<dbReference type="SUPFAM" id="SSF48498">
    <property type="entry name" value="Tetracyclin repressor-like, C-terminal domain"/>
    <property type="match status" value="1"/>
</dbReference>
<keyword evidence="1 2" id="KW-0238">DNA-binding</keyword>
<dbReference type="KEGG" id="dtn:DTL3_0522"/>
<evidence type="ECO:0000313" key="5">
    <source>
        <dbReference type="Proteomes" id="UP000032809"/>
    </source>
</evidence>
<dbReference type="InterPro" id="IPR050624">
    <property type="entry name" value="HTH-type_Tx_Regulator"/>
</dbReference>